<dbReference type="InterPro" id="IPR017871">
    <property type="entry name" value="ABC_transporter-like_CS"/>
</dbReference>
<keyword evidence="3" id="KW-1003">Cell membrane</keyword>
<dbReference type="PIRSF" id="PIRSF039085">
    <property type="entry name" value="ABC_ATPase_HisP"/>
    <property type="match status" value="1"/>
</dbReference>
<proteinExistence type="predicted"/>
<dbReference type="Pfam" id="PF00005">
    <property type="entry name" value="ABC_tran"/>
    <property type="match status" value="1"/>
</dbReference>
<dbReference type="GO" id="GO:0005886">
    <property type="term" value="C:plasma membrane"/>
    <property type="evidence" value="ECO:0007669"/>
    <property type="project" value="UniProtKB-SubCell"/>
</dbReference>
<keyword evidence="4" id="KW-0547">Nucleotide-binding</keyword>
<keyword evidence="2" id="KW-0813">Transport</keyword>
<dbReference type="InterPro" id="IPR030679">
    <property type="entry name" value="ABC_ATPase_HisP-typ"/>
</dbReference>
<name>A0A161WX56_9BACI</name>
<dbReference type="InterPro" id="IPR050086">
    <property type="entry name" value="MetN_ABC_transporter-like"/>
</dbReference>
<dbReference type="AlphaFoldDB" id="A0A161WX56"/>
<dbReference type="EMBL" id="CP017703">
    <property type="protein sequence ID" value="ASS89055.1"/>
    <property type="molecule type" value="Genomic_DNA"/>
</dbReference>
<evidence type="ECO:0000256" key="5">
    <source>
        <dbReference type="ARBA" id="ARBA00022840"/>
    </source>
</evidence>
<dbReference type="RefSeq" id="WP_066250100.1">
    <property type="nucleotide sequence ID" value="NZ_CP017703.1"/>
</dbReference>
<dbReference type="CDD" id="cd03262">
    <property type="entry name" value="ABC_HisP_GlnQ"/>
    <property type="match status" value="1"/>
</dbReference>
<dbReference type="KEGG" id="apak:AP3564_01145"/>
<sequence length="248" mass="27279">MIEIKNLQKNFGQHEILKNISLSIPAHQVVAVIGPSGSGKSTFLRCINGLETITGGTITVDGHVIDANASKKAQQKEIYAIRRKTGMVFQQFNLYPHKTAVQNVMEALLVVKKMPKEKAYSIAANLLEKVGLAAKEDAYPSQLSGGQQQRVAIARALAMEPKLMLFDEPTSALDPELVGEVLKVMKELAEDGMTMIIVTHEMKFARSAADRILFMADGVIVEDAKPAAFFEHPQTARAQKFLQQVTEF</sequence>
<dbReference type="PROSITE" id="PS50893">
    <property type="entry name" value="ABC_TRANSPORTER_2"/>
    <property type="match status" value="1"/>
</dbReference>
<evidence type="ECO:0000313" key="8">
    <source>
        <dbReference type="Proteomes" id="UP000214606"/>
    </source>
</evidence>
<dbReference type="FunFam" id="3.40.50.300:FF:000020">
    <property type="entry name" value="Amino acid ABC transporter ATP-binding component"/>
    <property type="match status" value="1"/>
</dbReference>
<dbReference type="InterPro" id="IPR027417">
    <property type="entry name" value="P-loop_NTPase"/>
</dbReference>
<reference evidence="7 8" key="1">
    <citation type="submission" date="2016-10" db="EMBL/GenBank/DDBJ databases">
        <title>The whole genome sequencing and assembly of Aeribacillus pallidus KCTC3564 strain.</title>
        <authorList>
            <person name="Lee Y.-J."/>
            <person name="Park M.-K."/>
            <person name="Yi H."/>
            <person name="Bahn Y.-S."/>
            <person name="Kim J.F."/>
            <person name="Lee D.-W."/>
        </authorList>
    </citation>
    <scope>NUCLEOTIDE SEQUENCE [LARGE SCALE GENOMIC DNA]</scope>
    <source>
        <strain evidence="7 8">KCTC3564</strain>
    </source>
</reference>
<keyword evidence="5 7" id="KW-0067">ATP-binding</keyword>
<evidence type="ECO:0000256" key="6">
    <source>
        <dbReference type="ARBA" id="ARBA00023136"/>
    </source>
</evidence>
<dbReference type="GO" id="GO:0016887">
    <property type="term" value="F:ATP hydrolysis activity"/>
    <property type="evidence" value="ECO:0007669"/>
    <property type="project" value="InterPro"/>
</dbReference>
<evidence type="ECO:0000256" key="4">
    <source>
        <dbReference type="ARBA" id="ARBA00022741"/>
    </source>
</evidence>
<dbReference type="GeneID" id="301127583"/>
<dbReference type="InterPro" id="IPR003439">
    <property type="entry name" value="ABC_transporter-like_ATP-bd"/>
</dbReference>
<protein>
    <submittedName>
        <fullName evidence="7">Polar amino acid ABC transporter ATP-binding protein</fullName>
    </submittedName>
</protein>
<dbReference type="SMART" id="SM00382">
    <property type="entry name" value="AAA"/>
    <property type="match status" value="1"/>
</dbReference>
<evidence type="ECO:0000256" key="2">
    <source>
        <dbReference type="ARBA" id="ARBA00022448"/>
    </source>
</evidence>
<evidence type="ECO:0000256" key="3">
    <source>
        <dbReference type="ARBA" id="ARBA00022475"/>
    </source>
</evidence>
<evidence type="ECO:0000256" key="1">
    <source>
        <dbReference type="ARBA" id="ARBA00004202"/>
    </source>
</evidence>
<dbReference type="PANTHER" id="PTHR43166:SF35">
    <property type="entry name" value="L-CYSTINE IMPORT ATP-BINDING PROTEIN TCYN"/>
    <property type="match status" value="1"/>
</dbReference>
<accession>A0A223E1M7</accession>
<dbReference type="GO" id="GO:0015424">
    <property type="term" value="F:ABC-type amino acid transporter activity"/>
    <property type="evidence" value="ECO:0007669"/>
    <property type="project" value="InterPro"/>
</dbReference>
<dbReference type="Gene3D" id="3.40.50.300">
    <property type="entry name" value="P-loop containing nucleotide triphosphate hydrolases"/>
    <property type="match status" value="1"/>
</dbReference>
<dbReference type="PROSITE" id="PS00211">
    <property type="entry name" value="ABC_TRANSPORTER_1"/>
    <property type="match status" value="1"/>
</dbReference>
<organism evidence="7 8">
    <name type="scientific">Aeribacillus pallidus</name>
    <dbReference type="NCBI Taxonomy" id="33936"/>
    <lineage>
        <taxon>Bacteria</taxon>
        <taxon>Bacillati</taxon>
        <taxon>Bacillota</taxon>
        <taxon>Bacilli</taxon>
        <taxon>Bacillales</taxon>
        <taxon>Bacillaceae</taxon>
        <taxon>Aeribacillus</taxon>
    </lineage>
</organism>
<dbReference type="SUPFAM" id="SSF52540">
    <property type="entry name" value="P-loop containing nucleoside triphosphate hydrolases"/>
    <property type="match status" value="1"/>
</dbReference>
<dbReference type="InterPro" id="IPR003593">
    <property type="entry name" value="AAA+_ATPase"/>
</dbReference>
<dbReference type="PANTHER" id="PTHR43166">
    <property type="entry name" value="AMINO ACID IMPORT ATP-BINDING PROTEIN"/>
    <property type="match status" value="1"/>
</dbReference>
<comment type="subcellular location">
    <subcellularLocation>
        <location evidence="1">Cell membrane</location>
        <topology evidence="1">Peripheral membrane protein</topology>
    </subcellularLocation>
</comment>
<keyword evidence="6" id="KW-0472">Membrane</keyword>
<gene>
    <name evidence="7" type="ORF">AP3564_01145</name>
</gene>
<accession>A0A161WX56</accession>
<evidence type="ECO:0000313" key="7">
    <source>
        <dbReference type="EMBL" id="ASS89055.1"/>
    </source>
</evidence>
<dbReference type="GO" id="GO:0005524">
    <property type="term" value="F:ATP binding"/>
    <property type="evidence" value="ECO:0007669"/>
    <property type="project" value="UniProtKB-KW"/>
</dbReference>
<dbReference type="Proteomes" id="UP000214606">
    <property type="component" value="Chromosome"/>
</dbReference>